<dbReference type="InterPro" id="IPR011701">
    <property type="entry name" value="MFS"/>
</dbReference>
<organism evidence="3 4">
    <name type="scientific">Paenibacillus eucommiae</name>
    <dbReference type="NCBI Taxonomy" id="1355755"/>
    <lineage>
        <taxon>Bacteria</taxon>
        <taxon>Bacillati</taxon>
        <taxon>Bacillota</taxon>
        <taxon>Bacilli</taxon>
        <taxon>Bacillales</taxon>
        <taxon>Paenibacillaceae</taxon>
        <taxon>Paenibacillus</taxon>
    </lineage>
</organism>
<evidence type="ECO:0000256" key="2">
    <source>
        <dbReference type="SAM" id="Phobius"/>
    </source>
</evidence>
<dbReference type="Pfam" id="PF07690">
    <property type="entry name" value="MFS_1"/>
    <property type="match status" value="1"/>
</dbReference>
<dbReference type="EMBL" id="JAGGLB010000019">
    <property type="protein sequence ID" value="MBP1993443.1"/>
    <property type="molecule type" value="Genomic_DNA"/>
</dbReference>
<accession>A0ABS4J0S5</accession>
<feature type="transmembrane region" description="Helical" evidence="2">
    <location>
        <begin position="34"/>
        <end position="55"/>
    </location>
</feature>
<dbReference type="RefSeq" id="WP_245375807.1">
    <property type="nucleotide sequence ID" value="NZ_JAGGLB010000019.1"/>
</dbReference>
<feature type="transmembrane region" description="Helical" evidence="2">
    <location>
        <begin position="267"/>
        <end position="286"/>
    </location>
</feature>
<comment type="caution">
    <text evidence="3">The sequence shown here is derived from an EMBL/GenBank/DDBJ whole genome shotgun (WGS) entry which is preliminary data.</text>
</comment>
<dbReference type="Gene3D" id="1.20.1250.20">
    <property type="entry name" value="MFS general substrate transporter like domains"/>
    <property type="match status" value="1"/>
</dbReference>
<sequence>MQGQTRMNFSSWLRYRRGQIPPEKRLSRDANLSLTIHTFFQFGASMSNVFLNLYLWRLTQSLQINGAYYMIMYALTPLAFALGGWILKKKDRMVAYRIGIALTAVFYLIVILVQNRLVDYFVWFAVFNALANAFYWVGYLTLMYDVSNEHNRIRYLALNMMYFTAASLAGPALAGLIISQQEGLRGYTIVFSIAFLTFLIAALISMKIKTVRDHHKAYYLKLTGIVMKKNHRWVKSLFGFLVLGLLQGIMLFLPNILLFKVMPREDVVGYLGVIYSSLSILTGFFISKYARANKVRYYLALSTAGFLIGSSFLLGGVTLTTVILFMILYSIFAPLQGNSMTSHYYSLIAQLPLKGQLRVESVVVRELFINIGRVLSIGTLISLAGDLDGHIIPWILLGASLIQVMIIWLVDHKD</sequence>
<keyword evidence="2" id="KW-1133">Transmembrane helix</keyword>
<comment type="subcellular location">
    <subcellularLocation>
        <location evidence="1">Cell membrane</location>
        <topology evidence="1">Multi-pass membrane protein</topology>
    </subcellularLocation>
</comment>
<name>A0ABS4J0S5_9BACL</name>
<reference evidence="3 4" key="1">
    <citation type="submission" date="2021-03" db="EMBL/GenBank/DDBJ databases">
        <title>Genomic Encyclopedia of Type Strains, Phase IV (KMG-IV): sequencing the most valuable type-strain genomes for metagenomic binning, comparative biology and taxonomic classification.</title>
        <authorList>
            <person name="Goeker M."/>
        </authorList>
    </citation>
    <scope>NUCLEOTIDE SEQUENCE [LARGE SCALE GENOMIC DNA]</scope>
    <source>
        <strain evidence="3 4">DSM 26048</strain>
    </source>
</reference>
<proteinExistence type="predicted"/>
<feature type="transmembrane region" description="Helical" evidence="2">
    <location>
        <begin position="391"/>
        <end position="410"/>
    </location>
</feature>
<dbReference type="InterPro" id="IPR052528">
    <property type="entry name" value="Sugar_transport-like"/>
</dbReference>
<dbReference type="SUPFAM" id="SSF103473">
    <property type="entry name" value="MFS general substrate transporter"/>
    <property type="match status" value="1"/>
</dbReference>
<evidence type="ECO:0000256" key="1">
    <source>
        <dbReference type="ARBA" id="ARBA00004651"/>
    </source>
</evidence>
<dbReference type="InterPro" id="IPR036259">
    <property type="entry name" value="MFS_trans_sf"/>
</dbReference>
<feature type="transmembrane region" description="Helical" evidence="2">
    <location>
        <begin position="237"/>
        <end position="261"/>
    </location>
</feature>
<keyword evidence="2" id="KW-0812">Transmembrane</keyword>
<gene>
    <name evidence="3" type="ORF">J2Z66_005065</name>
</gene>
<feature type="transmembrane region" description="Helical" evidence="2">
    <location>
        <begin position="94"/>
        <end position="114"/>
    </location>
</feature>
<feature type="transmembrane region" description="Helical" evidence="2">
    <location>
        <begin position="184"/>
        <end position="206"/>
    </location>
</feature>
<feature type="transmembrane region" description="Helical" evidence="2">
    <location>
        <begin position="120"/>
        <end position="144"/>
    </location>
</feature>
<dbReference type="Proteomes" id="UP001519287">
    <property type="component" value="Unassembled WGS sequence"/>
</dbReference>
<dbReference type="PANTHER" id="PTHR23526:SF2">
    <property type="entry name" value="MAJOR FACILITATOR SUPERFAMILY (MFS) PROFILE DOMAIN-CONTAINING PROTEIN"/>
    <property type="match status" value="1"/>
</dbReference>
<feature type="transmembrane region" description="Helical" evidence="2">
    <location>
        <begin position="67"/>
        <end position="87"/>
    </location>
</feature>
<evidence type="ECO:0000313" key="4">
    <source>
        <dbReference type="Proteomes" id="UP001519287"/>
    </source>
</evidence>
<evidence type="ECO:0000313" key="3">
    <source>
        <dbReference type="EMBL" id="MBP1993443.1"/>
    </source>
</evidence>
<protein>
    <submittedName>
        <fullName evidence="3">YQGE family putative transporter</fullName>
    </submittedName>
</protein>
<feature type="transmembrane region" description="Helical" evidence="2">
    <location>
        <begin position="156"/>
        <end position="178"/>
    </location>
</feature>
<keyword evidence="4" id="KW-1185">Reference proteome</keyword>
<keyword evidence="2" id="KW-0472">Membrane</keyword>
<dbReference type="PANTHER" id="PTHR23526">
    <property type="entry name" value="INTEGRAL MEMBRANE TRANSPORT PROTEIN-RELATED"/>
    <property type="match status" value="1"/>
</dbReference>
<feature type="transmembrane region" description="Helical" evidence="2">
    <location>
        <begin position="298"/>
        <end position="331"/>
    </location>
</feature>